<proteinExistence type="predicted"/>
<feature type="chain" id="PRO_5037092220" description="Alginate export domain-containing protein" evidence="1">
    <location>
        <begin position="27"/>
        <end position="446"/>
    </location>
</feature>
<dbReference type="RefSeq" id="WP_188861344.1">
    <property type="nucleotide sequence ID" value="NZ_BMLT01000007.1"/>
</dbReference>
<dbReference type="EMBL" id="BMLT01000007">
    <property type="protein sequence ID" value="GGO83965.1"/>
    <property type="molecule type" value="Genomic_DNA"/>
</dbReference>
<accession>A0A918DVK8</accession>
<evidence type="ECO:0000313" key="3">
    <source>
        <dbReference type="Proteomes" id="UP000599578"/>
    </source>
</evidence>
<protein>
    <recommendedName>
        <fullName evidence="4">Alginate export domain-containing protein</fullName>
    </recommendedName>
</protein>
<reference evidence="2 3" key="1">
    <citation type="journal article" date="2014" name="Int. J. Syst. Evol. Microbiol.">
        <title>Complete genome sequence of Corynebacterium casei LMG S-19264T (=DSM 44701T), isolated from a smear-ripened cheese.</title>
        <authorList>
            <consortium name="US DOE Joint Genome Institute (JGI-PGF)"/>
            <person name="Walter F."/>
            <person name="Albersmeier A."/>
            <person name="Kalinowski J."/>
            <person name="Ruckert C."/>
        </authorList>
    </citation>
    <scope>NUCLEOTIDE SEQUENCE [LARGE SCALE GENOMIC DNA]</scope>
    <source>
        <strain evidence="2 3">CGMCC 1.7286</strain>
    </source>
</reference>
<keyword evidence="1" id="KW-0732">Signal</keyword>
<evidence type="ECO:0008006" key="4">
    <source>
        <dbReference type="Google" id="ProtNLM"/>
    </source>
</evidence>
<gene>
    <name evidence="2" type="ORF">GCM10011348_29110</name>
</gene>
<dbReference type="AlphaFoldDB" id="A0A918DVK8"/>
<evidence type="ECO:0000313" key="2">
    <source>
        <dbReference type="EMBL" id="GGO83965.1"/>
    </source>
</evidence>
<comment type="caution">
    <text evidence="2">The sequence shown here is derived from an EMBL/GenBank/DDBJ whole genome shotgun (WGS) entry which is preliminary data.</text>
</comment>
<sequence>MKKNNTLSRSLLGAAFAAALASPAFGYNLYADSGHELNFDLEAIAGTFHSQENYLFDNDRNGASWQEGYIKYGFSGHYGLASDSALFGAVNLLSSATWGDGDSGGFTSGDERETDLEDAYLAWRSGKLLPALGENGLELSFGRQNVTIGDGFLINGDALNLGDTFNDGVLHFDRGGVYWIAARKSFDRTAVARIGGQDGLRADLFWLKSDNKGQAETELGGLNAEYVGDTGTFGLMYLEGLDVNDRYANALGLTNRNGQETLSFRYQGNAGIENLFLSGELVNQHQGDNSRPDADAWYLEAGWTFAALPWAPSISYRYANFDEGFDPLFYGFNRGYGTWFQGEVAGSYASPFNSDADIQQLALRVAPSETWKLGALLFDFSDTAGGSGAVDAQELDLYAEWVVNDNLIVSPLIGFYKPENSAATGGTQFDNDNTNVYTQLLAIVLF</sequence>
<evidence type="ECO:0000256" key="1">
    <source>
        <dbReference type="SAM" id="SignalP"/>
    </source>
</evidence>
<keyword evidence="3" id="KW-1185">Reference proteome</keyword>
<feature type="signal peptide" evidence="1">
    <location>
        <begin position="1"/>
        <end position="26"/>
    </location>
</feature>
<dbReference type="Proteomes" id="UP000599578">
    <property type="component" value="Unassembled WGS sequence"/>
</dbReference>
<organism evidence="2 3">
    <name type="scientific">Marinobacterium nitratireducens</name>
    <dbReference type="NCBI Taxonomy" id="518897"/>
    <lineage>
        <taxon>Bacteria</taxon>
        <taxon>Pseudomonadati</taxon>
        <taxon>Pseudomonadota</taxon>
        <taxon>Gammaproteobacteria</taxon>
        <taxon>Oceanospirillales</taxon>
        <taxon>Oceanospirillaceae</taxon>
        <taxon>Marinobacterium</taxon>
    </lineage>
</organism>
<name>A0A918DVK8_9GAMM</name>